<proteinExistence type="predicted"/>
<dbReference type="Gene3D" id="1.10.8.380">
    <property type="entry name" value="Uncharacterised protein PF01937, DUF89, domain 1"/>
    <property type="match status" value="1"/>
</dbReference>
<feature type="domain" description="Damage-control phosphatase ARMT1-like metal-binding" evidence="1">
    <location>
        <begin position="15"/>
        <end position="293"/>
    </location>
</feature>
<comment type="caution">
    <text evidence="2">The sequence shown here is derived from an EMBL/GenBank/DDBJ whole genome shotgun (WGS) entry which is preliminary data.</text>
</comment>
<evidence type="ECO:0000259" key="1">
    <source>
        <dbReference type="Pfam" id="PF01937"/>
    </source>
</evidence>
<reference evidence="2" key="1">
    <citation type="submission" date="2019-08" db="EMBL/GenBank/DDBJ databases">
        <authorList>
            <person name="Kucharzyk K."/>
            <person name="Murdoch R.W."/>
            <person name="Higgins S."/>
            <person name="Loffler F."/>
        </authorList>
    </citation>
    <scope>NUCLEOTIDE SEQUENCE</scope>
</reference>
<sequence length="297" mass="33319">MVDKNNNRGIIMKVYYECGACFLRQAKDAMDLATDDDEIKLDLMKDIINLLSEKYKKGASSNKLGSAIHRIIKDKTNCEDPYFKEKAEGNKIALEFLPLVEKLLEEDKNLENYIKIAIVGNILDFGALGLDFNPQKLIFSNLKKELAINDINELKKSISKHNSILYLADNTGEIVFDKLLIEKLKEFDLEVTVALKEKPILNDACLEDATNIGLDKIANLTTIGTDSIGIVYEEASDKFKEIFDSHDFVIAKGLGNYEGLTEIDLKNKDVFSLLCVKCSAIAKDIGLEEKDNVLIKL</sequence>
<accession>A0A644T4T7</accession>
<dbReference type="Pfam" id="PF01937">
    <property type="entry name" value="ARMT1-like_dom"/>
    <property type="match status" value="1"/>
</dbReference>
<dbReference type="Gene3D" id="1.10.285.20">
    <property type="entry name" value="Uncharacterised protein PF01937, DUF89, domain 2"/>
    <property type="match status" value="1"/>
</dbReference>
<protein>
    <recommendedName>
        <fullName evidence="1">Damage-control phosphatase ARMT1-like metal-binding domain-containing protein</fullName>
    </recommendedName>
</protein>
<evidence type="ECO:0000313" key="2">
    <source>
        <dbReference type="EMBL" id="MPL61769.1"/>
    </source>
</evidence>
<dbReference type="Gene3D" id="3.40.50.10880">
    <property type="entry name" value="Uncharacterised protein PF01937, DUF89, domain 3"/>
    <property type="match status" value="1"/>
</dbReference>
<gene>
    <name evidence="2" type="ORF">SDC9_07356</name>
</gene>
<dbReference type="EMBL" id="VSSQ01000016">
    <property type="protein sequence ID" value="MPL61769.1"/>
    <property type="molecule type" value="Genomic_DNA"/>
</dbReference>
<organism evidence="2">
    <name type="scientific">bioreactor metagenome</name>
    <dbReference type="NCBI Taxonomy" id="1076179"/>
    <lineage>
        <taxon>unclassified sequences</taxon>
        <taxon>metagenomes</taxon>
        <taxon>ecological metagenomes</taxon>
    </lineage>
</organism>
<dbReference type="InterPro" id="IPR036075">
    <property type="entry name" value="ARMT-1-like_metal-bd_sf"/>
</dbReference>
<dbReference type="SUPFAM" id="SSF111321">
    <property type="entry name" value="AF1104-like"/>
    <property type="match status" value="1"/>
</dbReference>
<name>A0A644T4T7_9ZZZZ</name>
<dbReference type="InterPro" id="IPR014444">
    <property type="entry name" value="PH1575-like"/>
</dbReference>
<dbReference type="PIRSF" id="PIRSF006593">
    <property type="entry name" value="UCP006593"/>
    <property type="match status" value="1"/>
</dbReference>
<dbReference type="InterPro" id="IPR002791">
    <property type="entry name" value="ARMT1-like_metal-bd"/>
</dbReference>
<dbReference type="AlphaFoldDB" id="A0A644T4T7"/>